<dbReference type="InterPro" id="IPR023996">
    <property type="entry name" value="TonB-dep_OMP_SusC/RagA"/>
</dbReference>
<dbReference type="NCBIfam" id="TIGR04056">
    <property type="entry name" value="OMP_RagA_SusC"/>
    <property type="match status" value="1"/>
</dbReference>
<feature type="chain" id="PRO_5046034107" evidence="2">
    <location>
        <begin position="43"/>
        <end position="975"/>
    </location>
</feature>
<keyword evidence="1" id="KW-0813">Transport</keyword>
<keyword evidence="2" id="KW-0732">Signal</keyword>
<keyword evidence="1" id="KW-0812">Transmembrane</keyword>
<dbReference type="InterPro" id="IPR039426">
    <property type="entry name" value="TonB-dep_rcpt-like"/>
</dbReference>
<evidence type="ECO:0000256" key="1">
    <source>
        <dbReference type="PROSITE-ProRule" id="PRU01360"/>
    </source>
</evidence>
<dbReference type="Pfam" id="PF07715">
    <property type="entry name" value="Plug"/>
    <property type="match status" value="1"/>
</dbReference>
<name>A0ABS3YC14_9BACT</name>
<evidence type="ECO:0000256" key="2">
    <source>
        <dbReference type="SAM" id="SignalP"/>
    </source>
</evidence>
<dbReference type="RefSeq" id="WP_209145207.1">
    <property type="nucleotide sequence ID" value="NZ_JAGHKP010000002.1"/>
</dbReference>
<dbReference type="Proteomes" id="UP000679126">
    <property type="component" value="Unassembled WGS sequence"/>
</dbReference>
<evidence type="ECO:0000313" key="4">
    <source>
        <dbReference type="EMBL" id="MBO9152218.1"/>
    </source>
</evidence>
<dbReference type="InterPro" id="IPR037066">
    <property type="entry name" value="Plug_dom_sf"/>
</dbReference>
<comment type="caution">
    <text evidence="4">The sequence shown here is derived from an EMBL/GenBank/DDBJ whole genome shotgun (WGS) entry which is preliminary data.</text>
</comment>
<reference evidence="5" key="1">
    <citation type="submission" date="2021-03" db="EMBL/GenBank/DDBJ databases">
        <title>Assistant Professor.</title>
        <authorList>
            <person name="Huq M.A."/>
        </authorList>
    </citation>
    <scope>NUCLEOTIDE SEQUENCE [LARGE SCALE GENOMIC DNA]</scope>
    <source>
        <strain evidence="5">MAH-28</strain>
    </source>
</reference>
<dbReference type="PROSITE" id="PS52016">
    <property type="entry name" value="TONB_DEPENDENT_REC_3"/>
    <property type="match status" value="1"/>
</dbReference>
<evidence type="ECO:0000313" key="5">
    <source>
        <dbReference type="Proteomes" id="UP000679126"/>
    </source>
</evidence>
<accession>A0ABS3YC14</accession>
<keyword evidence="5" id="KW-1185">Reference proteome</keyword>
<dbReference type="Gene3D" id="2.170.130.10">
    <property type="entry name" value="TonB-dependent receptor, plug domain"/>
    <property type="match status" value="1"/>
</dbReference>
<evidence type="ECO:0000259" key="3">
    <source>
        <dbReference type="Pfam" id="PF07715"/>
    </source>
</evidence>
<feature type="signal peptide" evidence="2">
    <location>
        <begin position="1"/>
        <end position="42"/>
    </location>
</feature>
<protein>
    <submittedName>
        <fullName evidence="4">TonB-dependent receptor</fullName>
    </submittedName>
</protein>
<keyword evidence="4" id="KW-0675">Receptor</keyword>
<gene>
    <name evidence="4" type="ORF">J7I43_08350</name>
</gene>
<comment type="subcellular location">
    <subcellularLocation>
        <location evidence="1">Cell outer membrane</location>
        <topology evidence="1">Multi-pass membrane protein</topology>
    </subcellularLocation>
</comment>
<keyword evidence="1" id="KW-0472">Membrane</keyword>
<keyword evidence="1" id="KW-0998">Cell outer membrane</keyword>
<dbReference type="InterPro" id="IPR012910">
    <property type="entry name" value="Plug_dom"/>
</dbReference>
<dbReference type="SUPFAM" id="SSF56935">
    <property type="entry name" value="Porins"/>
    <property type="match status" value="1"/>
</dbReference>
<dbReference type="EMBL" id="JAGHKP010000002">
    <property type="protein sequence ID" value="MBO9152218.1"/>
    <property type="molecule type" value="Genomic_DNA"/>
</dbReference>
<comment type="similarity">
    <text evidence="1">Belongs to the TonB-dependent receptor family.</text>
</comment>
<keyword evidence="1" id="KW-1134">Transmembrane beta strand</keyword>
<feature type="domain" description="TonB-dependent receptor plug" evidence="3">
    <location>
        <begin position="78"/>
        <end position="179"/>
    </location>
</feature>
<dbReference type="NCBIfam" id="TIGR04057">
    <property type="entry name" value="SusC_RagA_signa"/>
    <property type="match status" value="1"/>
</dbReference>
<organism evidence="4 5">
    <name type="scientific">Chitinophaga chungangae</name>
    <dbReference type="NCBI Taxonomy" id="2821488"/>
    <lineage>
        <taxon>Bacteria</taxon>
        <taxon>Pseudomonadati</taxon>
        <taxon>Bacteroidota</taxon>
        <taxon>Chitinophagia</taxon>
        <taxon>Chitinophagales</taxon>
        <taxon>Chitinophagaceae</taxon>
        <taxon>Chitinophaga</taxon>
    </lineage>
</organism>
<dbReference type="InterPro" id="IPR023997">
    <property type="entry name" value="TonB-dep_OMP_SusC/RagA_CS"/>
</dbReference>
<proteinExistence type="inferred from homology"/>
<sequence length="975" mass="109648">MKKTRTRKPLHSARGRRYQPYLKGAAGVFCCLCLLLSGTSAAAVPPPYQAQRADSVPETKKDPVPQVYNHFQPRHNASGAFSTMYGAAVENVPVINNLNKMQGLLPGVFIMQDNGEPGDESAGVLMRGKRTFRSNGPMILVDGYERSMDFLDPNEIESITVLKDAAATAQYGLRGGNGIILVTTKRGQEGRIRITFNARTGVKTPTTTPKLLNSYQYATLYNEALTNDGNAPKYSDEELDKYEKASRGIYESELDRYLYPNINWYDQYVNKSTWQQRYSVNIDGGNKVARYFVSAGYTRNSGLYKVDKNANTYNTNADFSMFTLRSNVDIQVNKRFSMTLDIAGRQEQSTTPGSRTDASLRVFRSLYKTPPNAFPVFTPDGTLGGTKDFTGNPYGLLNNQGYSLYYVRSMFATFRAKHELDFITKGLSIKANVAFDSWYDMITNRSKSFKVFDLRQANGDVEYKPDGSIRYVETGSNTQMSTGVEYPTTQRIFNTDASLNYDREFGRHAVSAYAGMAQRIISNENNGNIPRAYLGAYGKATYVYNKRYIAEFNFGYQGSEQFLPGNKFGFFPAASVAWVASEENFLKDNKWVNFLKLRASHGLTGNDDIGGYFVWYQKYATSGGVNFGYTSLGYNGWNESAFALNNVTWEKVRKTDVGIDAVVLNNKLRFSFDWFYEKNTDIMIQPALPNIMGIRFPDFPIGVIENKGFDAALAYTQQIGKVELTLSGTVTHAKNKVLDRGEEKQRFEYQARTGRSLDAIFGLEALGLFRDQDEIDASPRQSFGVVNPGDIKYKDQNGDDVIDAYDEVYLGQGNFPSIQYGAGLGLRYSGFDLNVLFTGQSGTQQLMNGEAMYEFHDNGTVREHHLGRYNPNDPGSWNNATYPRLSLSNKANNQRTSTYWLKDAAMVRLKTMELGYTLPGHLSKKIRMEKVRVYVNGYNLFTWSSSDLMDLEARSTHYVLYPIQRILNAGLSVTF</sequence>